<sequence>MHHSLKLAATSLVAMMLVGCGTKESSQPVKQEPAKIVEAVFKSTTISQAKNMLLGACSNNKLAIKSESKVVTCETRNLISRRERELTLAIDDAYASDIREVFEFTLTEQGPDVQVKANSFAKYQAPISVMSANQTRQRNLLDETADATLKKLLTQAGAKY</sequence>
<accession>A0A6B2QZ93</accession>
<comment type="caution">
    <text evidence="1">The sequence shown here is derived from an EMBL/GenBank/DDBJ whole genome shotgun (WGS) entry which is preliminary data.</text>
</comment>
<dbReference type="PROSITE" id="PS51257">
    <property type="entry name" value="PROKAR_LIPOPROTEIN"/>
    <property type="match status" value="1"/>
</dbReference>
<dbReference type="RefSeq" id="WP_163654455.1">
    <property type="nucleotide sequence ID" value="NZ_JAAGRN010000005.1"/>
</dbReference>
<dbReference type="EMBL" id="JAAGRN010000005">
    <property type="protein sequence ID" value="NDY83361.1"/>
    <property type="molecule type" value="Genomic_DNA"/>
</dbReference>
<evidence type="ECO:0008006" key="2">
    <source>
        <dbReference type="Google" id="ProtNLM"/>
    </source>
</evidence>
<name>A0A6B2QZ93_9BURK</name>
<protein>
    <recommendedName>
        <fullName evidence="2">Lipoprotein</fullName>
    </recommendedName>
</protein>
<dbReference type="AlphaFoldDB" id="A0A6B2QZ93"/>
<organism evidence="1">
    <name type="scientific">Sheuella amnicola</name>
    <dbReference type="NCBI Taxonomy" id="2707330"/>
    <lineage>
        <taxon>Bacteria</taxon>
        <taxon>Pseudomonadati</taxon>
        <taxon>Pseudomonadota</taxon>
        <taxon>Betaproteobacteria</taxon>
        <taxon>Burkholderiales</taxon>
        <taxon>Alcaligenaceae</taxon>
        <taxon>Sheuella</taxon>
    </lineage>
</organism>
<gene>
    <name evidence="1" type="ORF">G3I67_08975</name>
</gene>
<proteinExistence type="predicted"/>
<reference evidence="1" key="1">
    <citation type="submission" date="2020-02" db="EMBL/GenBank/DDBJ databases">
        <authorList>
            <person name="Chen W.-M."/>
        </authorList>
    </citation>
    <scope>NUCLEOTIDE SEQUENCE</scope>
    <source>
        <strain evidence="1">NBD-18</strain>
    </source>
</reference>
<evidence type="ECO:0000313" key="1">
    <source>
        <dbReference type="EMBL" id="NDY83361.1"/>
    </source>
</evidence>